<dbReference type="RefSeq" id="XP_056482528.1">
    <property type="nucleotide sequence ID" value="XM_056636498.1"/>
</dbReference>
<dbReference type="Proteomes" id="UP001147747">
    <property type="component" value="Unassembled WGS sequence"/>
</dbReference>
<comment type="caution">
    <text evidence="1">The sequence shown here is derived from an EMBL/GenBank/DDBJ whole genome shotgun (WGS) entry which is preliminary data.</text>
</comment>
<evidence type="ECO:0000313" key="1">
    <source>
        <dbReference type="EMBL" id="KAJ5378742.1"/>
    </source>
</evidence>
<gene>
    <name evidence="1" type="ORF">N7509_011861</name>
</gene>
<dbReference type="AlphaFoldDB" id="A0A9W9SHK3"/>
<dbReference type="GeneID" id="81375478"/>
<dbReference type="OrthoDB" id="6077919at2759"/>
<sequence>MNSKIHRGKSVECPFCKASFGTASCACTHLESSSCPKAPKLNRETILQIIRRHDTAGHIANNQIEWHNEARGTYTVTRNAYNGSSWECYLCHKRFSGRRCITALIAGNAVESSSHWQPCLDTLRVNRVNLCASKAFRKISMGLFQGRSYFREKRPILRVQSTS</sequence>
<name>A0A9W9SHK3_9EURO</name>
<evidence type="ECO:0000313" key="2">
    <source>
        <dbReference type="Proteomes" id="UP001147747"/>
    </source>
</evidence>
<reference evidence="1" key="1">
    <citation type="submission" date="2022-12" db="EMBL/GenBank/DDBJ databases">
        <authorList>
            <person name="Petersen C."/>
        </authorList>
    </citation>
    <scope>NUCLEOTIDE SEQUENCE</scope>
    <source>
        <strain evidence="1">IBT 29677</strain>
    </source>
</reference>
<organism evidence="1 2">
    <name type="scientific">Penicillium cosmopolitanum</name>
    <dbReference type="NCBI Taxonomy" id="1131564"/>
    <lineage>
        <taxon>Eukaryota</taxon>
        <taxon>Fungi</taxon>
        <taxon>Dikarya</taxon>
        <taxon>Ascomycota</taxon>
        <taxon>Pezizomycotina</taxon>
        <taxon>Eurotiomycetes</taxon>
        <taxon>Eurotiomycetidae</taxon>
        <taxon>Eurotiales</taxon>
        <taxon>Aspergillaceae</taxon>
        <taxon>Penicillium</taxon>
    </lineage>
</organism>
<accession>A0A9W9SHK3</accession>
<proteinExistence type="predicted"/>
<dbReference type="EMBL" id="JAPZBU010000011">
    <property type="protein sequence ID" value="KAJ5378742.1"/>
    <property type="molecule type" value="Genomic_DNA"/>
</dbReference>
<protein>
    <submittedName>
        <fullName evidence="1">Uncharacterized protein</fullName>
    </submittedName>
</protein>
<reference evidence="1" key="2">
    <citation type="journal article" date="2023" name="IMA Fungus">
        <title>Comparative genomic study of the Penicillium genus elucidates a diverse pangenome and 15 lateral gene transfer events.</title>
        <authorList>
            <person name="Petersen C."/>
            <person name="Sorensen T."/>
            <person name="Nielsen M.R."/>
            <person name="Sondergaard T.E."/>
            <person name="Sorensen J.L."/>
            <person name="Fitzpatrick D.A."/>
            <person name="Frisvad J.C."/>
            <person name="Nielsen K.L."/>
        </authorList>
    </citation>
    <scope>NUCLEOTIDE SEQUENCE</scope>
    <source>
        <strain evidence="1">IBT 29677</strain>
    </source>
</reference>
<keyword evidence="2" id="KW-1185">Reference proteome</keyword>